<dbReference type="Proteomes" id="UP000011115">
    <property type="component" value="Unassembled WGS sequence"/>
</dbReference>
<dbReference type="PaxDb" id="4113-PGSC0003DMT400094583"/>
<accession>M1DUF3</accession>
<protein>
    <submittedName>
        <fullName evidence="1">Uncharacterized protein</fullName>
    </submittedName>
</protein>
<dbReference type="HOGENOM" id="CLU_1858794_0_0_1"/>
<reference evidence="1" key="2">
    <citation type="submission" date="2015-06" db="UniProtKB">
        <authorList>
            <consortium name="EnsemblPlants"/>
        </authorList>
    </citation>
    <scope>IDENTIFICATION</scope>
    <source>
        <strain evidence="1">DM1-3 516 R44</strain>
    </source>
</reference>
<sequence length="138" mass="14776">MPVALALDLTIPERAQQAHAARVAIEECYLVDPSSSHMVVSKIKLCLCVHRSSHPFCRRCAPGLNWLGYASGAFAVNKLEGSKQSYALYTNSIDAVGMGPSPNPIYPKQMLLANDCRARFGNDRARTGAPGSCGACGH</sequence>
<organism evidence="1 2">
    <name type="scientific">Solanum tuberosum</name>
    <name type="common">Potato</name>
    <dbReference type="NCBI Taxonomy" id="4113"/>
    <lineage>
        <taxon>Eukaryota</taxon>
        <taxon>Viridiplantae</taxon>
        <taxon>Streptophyta</taxon>
        <taxon>Embryophyta</taxon>
        <taxon>Tracheophyta</taxon>
        <taxon>Spermatophyta</taxon>
        <taxon>Magnoliopsida</taxon>
        <taxon>eudicotyledons</taxon>
        <taxon>Gunneridae</taxon>
        <taxon>Pentapetalae</taxon>
        <taxon>asterids</taxon>
        <taxon>lamiids</taxon>
        <taxon>Solanales</taxon>
        <taxon>Solanaceae</taxon>
        <taxon>Solanoideae</taxon>
        <taxon>Solaneae</taxon>
        <taxon>Solanum</taxon>
    </lineage>
</organism>
<keyword evidence="2" id="KW-1185">Reference proteome</keyword>
<dbReference type="EnsemblPlants" id="PGSC0003DMT400094583">
    <property type="protein sequence ID" value="PGSC0003DMT400094583"/>
    <property type="gene ID" value="PGSC0003DMG400044154"/>
</dbReference>
<evidence type="ECO:0000313" key="2">
    <source>
        <dbReference type="Proteomes" id="UP000011115"/>
    </source>
</evidence>
<dbReference type="Gramene" id="PGSC0003DMT400094583">
    <property type="protein sequence ID" value="PGSC0003DMT400094583"/>
    <property type="gene ID" value="PGSC0003DMG400044154"/>
</dbReference>
<name>M1DUF3_SOLTU</name>
<evidence type="ECO:0000313" key="1">
    <source>
        <dbReference type="EnsemblPlants" id="PGSC0003DMT400094583"/>
    </source>
</evidence>
<proteinExistence type="predicted"/>
<dbReference type="InParanoid" id="M1DUF3"/>
<reference evidence="2" key="1">
    <citation type="journal article" date="2011" name="Nature">
        <title>Genome sequence and analysis of the tuber crop potato.</title>
        <authorList>
            <consortium name="The Potato Genome Sequencing Consortium"/>
        </authorList>
    </citation>
    <scope>NUCLEOTIDE SEQUENCE [LARGE SCALE GENOMIC DNA]</scope>
    <source>
        <strain evidence="2">cv. DM1-3 516 R44</strain>
    </source>
</reference>
<dbReference type="AlphaFoldDB" id="M1DUF3"/>